<feature type="region of interest" description="Disordered" evidence="1">
    <location>
        <begin position="61"/>
        <end position="92"/>
    </location>
</feature>
<feature type="region of interest" description="Disordered" evidence="1">
    <location>
        <begin position="1"/>
        <end position="42"/>
    </location>
</feature>
<gene>
    <name evidence="2" type="ORF">STAS_29126</name>
</gene>
<sequence length="119" mass="13543">MEPVDSPHNLALVESSSSIAEREDHIDSNSVRAAPTPVFTTQPEREWNLELIPEGEETKMEIQEHNEKEAQAKGNQDKKQKGKMWKRTSAKVGRLARQENQLTIIQEAPYVVDLFVEFG</sequence>
<proteinExistence type="predicted"/>
<comment type="caution">
    <text evidence="2">The sequence shown here is derived from an EMBL/GenBank/DDBJ whole genome shotgun (WGS) entry which is preliminary data.</text>
</comment>
<protein>
    <submittedName>
        <fullName evidence="2">RNA-binding (RRM/RBD/RNP motifs) family protein</fullName>
    </submittedName>
</protein>
<dbReference type="EMBL" id="BKCP01009848">
    <property type="protein sequence ID" value="GER51723.1"/>
    <property type="molecule type" value="Genomic_DNA"/>
</dbReference>
<evidence type="ECO:0000313" key="3">
    <source>
        <dbReference type="Proteomes" id="UP000325081"/>
    </source>
</evidence>
<dbReference type="Proteomes" id="UP000325081">
    <property type="component" value="Unassembled WGS sequence"/>
</dbReference>
<feature type="compositionally biased region" description="Basic residues" evidence="1">
    <location>
        <begin position="80"/>
        <end position="89"/>
    </location>
</feature>
<evidence type="ECO:0000256" key="1">
    <source>
        <dbReference type="SAM" id="MobiDB-lite"/>
    </source>
</evidence>
<organism evidence="2 3">
    <name type="scientific">Striga asiatica</name>
    <name type="common">Asiatic witchweed</name>
    <name type="synonym">Buchnera asiatica</name>
    <dbReference type="NCBI Taxonomy" id="4170"/>
    <lineage>
        <taxon>Eukaryota</taxon>
        <taxon>Viridiplantae</taxon>
        <taxon>Streptophyta</taxon>
        <taxon>Embryophyta</taxon>
        <taxon>Tracheophyta</taxon>
        <taxon>Spermatophyta</taxon>
        <taxon>Magnoliopsida</taxon>
        <taxon>eudicotyledons</taxon>
        <taxon>Gunneridae</taxon>
        <taxon>Pentapetalae</taxon>
        <taxon>asterids</taxon>
        <taxon>lamiids</taxon>
        <taxon>Lamiales</taxon>
        <taxon>Orobanchaceae</taxon>
        <taxon>Buchnereae</taxon>
        <taxon>Striga</taxon>
    </lineage>
</organism>
<evidence type="ECO:0000313" key="2">
    <source>
        <dbReference type="EMBL" id="GER51723.1"/>
    </source>
</evidence>
<name>A0A5A7R1X5_STRAF</name>
<reference evidence="3" key="1">
    <citation type="journal article" date="2019" name="Curr. Biol.">
        <title>Genome Sequence of Striga asiatica Provides Insight into the Evolution of Plant Parasitism.</title>
        <authorList>
            <person name="Yoshida S."/>
            <person name="Kim S."/>
            <person name="Wafula E.K."/>
            <person name="Tanskanen J."/>
            <person name="Kim Y.M."/>
            <person name="Honaas L."/>
            <person name="Yang Z."/>
            <person name="Spallek T."/>
            <person name="Conn C.E."/>
            <person name="Ichihashi Y."/>
            <person name="Cheong K."/>
            <person name="Cui S."/>
            <person name="Der J.P."/>
            <person name="Gundlach H."/>
            <person name="Jiao Y."/>
            <person name="Hori C."/>
            <person name="Ishida J.K."/>
            <person name="Kasahara H."/>
            <person name="Kiba T."/>
            <person name="Kim M.S."/>
            <person name="Koo N."/>
            <person name="Laohavisit A."/>
            <person name="Lee Y.H."/>
            <person name="Lumba S."/>
            <person name="McCourt P."/>
            <person name="Mortimer J.C."/>
            <person name="Mutuku J.M."/>
            <person name="Nomura T."/>
            <person name="Sasaki-Sekimoto Y."/>
            <person name="Seto Y."/>
            <person name="Wang Y."/>
            <person name="Wakatake T."/>
            <person name="Sakakibara H."/>
            <person name="Demura T."/>
            <person name="Yamaguchi S."/>
            <person name="Yoneyama K."/>
            <person name="Manabe R.I."/>
            <person name="Nelson D.C."/>
            <person name="Schulman A.H."/>
            <person name="Timko M.P."/>
            <person name="dePamphilis C.W."/>
            <person name="Choi D."/>
            <person name="Shirasu K."/>
        </authorList>
    </citation>
    <scope>NUCLEOTIDE SEQUENCE [LARGE SCALE GENOMIC DNA]</scope>
    <source>
        <strain evidence="3">cv. UVA1</strain>
    </source>
</reference>
<dbReference type="AlphaFoldDB" id="A0A5A7R1X5"/>
<feature type="compositionally biased region" description="Basic and acidic residues" evidence="1">
    <location>
        <begin position="61"/>
        <end position="79"/>
    </location>
</feature>
<accession>A0A5A7R1X5</accession>
<keyword evidence="3" id="KW-1185">Reference proteome</keyword>